<reference evidence="1" key="1">
    <citation type="submission" date="2020-07" db="EMBL/GenBank/DDBJ databases">
        <authorList>
            <person name="Pothier F. J."/>
        </authorList>
    </citation>
    <scope>NUCLEOTIDE SEQUENCE</scope>
    <source>
        <strain evidence="1">CFBP 8129</strain>
    </source>
</reference>
<dbReference type="EMBL" id="LR828253">
    <property type="protein sequence ID" value="CAD0299391.1"/>
    <property type="molecule type" value="Genomic_DNA"/>
</dbReference>
<proteinExistence type="predicted"/>
<evidence type="ECO:0000313" key="1">
    <source>
        <dbReference type="EMBL" id="CAD0299396.1"/>
    </source>
</evidence>
<sequence>MSTQKFSAAEREAIWLAHGKKCAYTRELLDVSSFHIDHVVPESLAANPAELAKVKLELALSDNFDIFGYGNLLPCRSGANLQKGSLVMDKAHTHFFLGIASSKIKEIEAHLLRLEKRKLRGKAIVLLQQCLERGELSPEEVSRILQQHSDQPEHIFELIEGMQFADLAEVRFIAKAEIEALRDRPIRLGESGHTDGVTLTNAADETRQVRTCREYEEAIKEGYFAYSNFDIKISTWFEHQCGLLKSLQAAKTPTQSFVFHPRVSIVDLDLLPFSLFPCIGEPEVDAEPDATYQSKVDDGTLVVKRIRQNTLRIEQPEGMGQQLIEVIRADFTGDGVEDILLFEYCYATHGTLAFGGIRILTRTSAGGKLRSVVPNDT</sequence>
<dbReference type="RefSeq" id="WP_043911046.1">
    <property type="nucleotide sequence ID" value="NZ_CP018728.1"/>
</dbReference>
<dbReference type="AlphaFoldDB" id="A0A6V7BAY1"/>
<organism evidence="1">
    <name type="scientific">Xanthomonas hortorum pv. gardneri</name>
    <dbReference type="NCBI Taxonomy" id="2754056"/>
    <lineage>
        <taxon>Bacteria</taxon>
        <taxon>Pseudomonadati</taxon>
        <taxon>Pseudomonadota</taxon>
        <taxon>Gammaproteobacteria</taxon>
        <taxon>Lysobacterales</taxon>
        <taxon>Lysobacteraceae</taxon>
        <taxon>Xanthomonas</taxon>
    </lineage>
</organism>
<gene>
    <name evidence="1" type="ORF">CFBP8129_01690</name>
</gene>
<dbReference type="EMBL" id="LR828253">
    <property type="protein sequence ID" value="CAD0299396.1"/>
    <property type="molecule type" value="Genomic_DNA"/>
</dbReference>
<protein>
    <submittedName>
        <fullName evidence="1">Uncharacterized protein</fullName>
    </submittedName>
</protein>
<accession>A0A6V7BAY1</accession>
<name>A0A6V7BAY1_9XANT</name>